<gene>
    <name evidence="2" type="ORF">HA039_29355</name>
</gene>
<dbReference type="RefSeq" id="WP_167034381.1">
    <property type="nucleotide sequence ID" value="NZ_CP050177.1"/>
</dbReference>
<accession>A0A6G9H5Q7</accession>
<evidence type="ECO:0008006" key="4">
    <source>
        <dbReference type="Google" id="ProtNLM"/>
    </source>
</evidence>
<dbReference type="AlphaFoldDB" id="A0A6G9H5Q7"/>
<evidence type="ECO:0000313" key="3">
    <source>
        <dbReference type="Proteomes" id="UP000501179"/>
    </source>
</evidence>
<proteinExistence type="predicted"/>
<dbReference type="KEGG" id="slia:HA039_29355"/>
<keyword evidence="1" id="KW-0472">Membrane</keyword>
<dbReference type="EMBL" id="CP050177">
    <property type="protein sequence ID" value="QIQ05863.1"/>
    <property type="molecule type" value="Genomic_DNA"/>
</dbReference>
<feature type="transmembrane region" description="Helical" evidence="1">
    <location>
        <begin position="335"/>
        <end position="355"/>
    </location>
</feature>
<feature type="transmembrane region" description="Helical" evidence="1">
    <location>
        <begin position="161"/>
        <end position="183"/>
    </location>
</feature>
<sequence length="356" mass="39355">MTEVYVPNQGDLDRRYAADMAQVVVLRMAGVRASGTTATWRANRCWPFVVAVGLPYIAAGVHLVFFSTTAPKFRAYGMWLLYYTLVNLLVVLGQWVGCRGFHAMCDSLDRMLTPAGRVAVHAWIDRGISAKRQWRYVMLGAVGAVAAMFGVQRALGTTPHLFVDVASYMVIVVTGAAAANSNYWMIRAIRLARIVTNPRNVKLLWFAPSRTIGLERVARWYRFVTLVAAAGLCLAFVPIVYVSRIDPGNDLLITIKWVLAGTFMVAITLFGLYSQWRLSWIVEQARAVSIRRLEEALPPRAPRRASDISEADARVNDLLSYVIASPNTAVNGQTLASTLLAMFAGALPFIVTVLLR</sequence>
<keyword evidence="3" id="KW-1185">Reference proteome</keyword>
<keyword evidence="1" id="KW-0812">Transmembrane</keyword>
<evidence type="ECO:0000313" key="2">
    <source>
        <dbReference type="EMBL" id="QIQ05863.1"/>
    </source>
</evidence>
<feature type="transmembrane region" description="Helical" evidence="1">
    <location>
        <begin position="80"/>
        <end position="101"/>
    </location>
</feature>
<organism evidence="2 3">
    <name type="scientific">Streptomyces liangshanensis</name>
    <dbReference type="NCBI Taxonomy" id="2717324"/>
    <lineage>
        <taxon>Bacteria</taxon>
        <taxon>Bacillati</taxon>
        <taxon>Actinomycetota</taxon>
        <taxon>Actinomycetes</taxon>
        <taxon>Kitasatosporales</taxon>
        <taxon>Streptomycetaceae</taxon>
        <taxon>Streptomyces</taxon>
    </lineage>
</organism>
<keyword evidence="1" id="KW-1133">Transmembrane helix</keyword>
<reference evidence="2 3" key="1">
    <citation type="submission" date="2020-03" db="EMBL/GenBank/DDBJ databases">
        <title>A novel species.</title>
        <authorList>
            <person name="Gao J."/>
        </authorList>
    </citation>
    <scope>NUCLEOTIDE SEQUENCE [LARGE SCALE GENOMIC DNA]</scope>
    <source>
        <strain evidence="2 3">QMT-12</strain>
    </source>
</reference>
<protein>
    <recommendedName>
        <fullName evidence="4">Gustatory receptor</fullName>
    </recommendedName>
</protein>
<feature type="transmembrane region" description="Helical" evidence="1">
    <location>
        <begin position="220"/>
        <end position="241"/>
    </location>
</feature>
<name>A0A6G9H5Q7_9ACTN</name>
<feature type="transmembrane region" description="Helical" evidence="1">
    <location>
        <begin position="48"/>
        <end position="68"/>
    </location>
</feature>
<evidence type="ECO:0000256" key="1">
    <source>
        <dbReference type="SAM" id="Phobius"/>
    </source>
</evidence>
<feature type="transmembrane region" description="Helical" evidence="1">
    <location>
        <begin position="253"/>
        <end position="273"/>
    </location>
</feature>
<dbReference type="Proteomes" id="UP000501179">
    <property type="component" value="Chromosome"/>
</dbReference>
<feature type="transmembrane region" description="Helical" evidence="1">
    <location>
        <begin position="136"/>
        <end position="155"/>
    </location>
</feature>